<dbReference type="SFLD" id="SFLDG01386">
    <property type="entry name" value="main_SPASM_domain-containing"/>
    <property type="match status" value="1"/>
</dbReference>
<keyword evidence="4" id="KW-0949">S-adenosyl-L-methionine</keyword>
<dbReference type="InterPro" id="IPR050105">
    <property type="entry name" value="MoCo_biosynth_MoaA/MoaC"/>
</dbReference>
<accession>A0A7T7UY38</accession>
<dbReference type="GO" id="GO:0051539">
    <property type="term" value="F:4 iron, 4 sulfur cluster binding"/>
    <property type="evidence" value="ECO:0007669"/>
    <property type="project" value="UniProtKB-KW"/>
</dbReference>
<reference evidence="14 15" key="1">
    <citation type="submission" date="2020-12" db="EMBL/GenBank/DDBJ databases">
        <title>FDA dAtabase for Regulatory Grade micrObial Sequences (FDA-ARGOS): Supporting development and validation of Infectious Disease Dx tests.</title>
        <authorList>
            <person name="Kerrigan L."/>
            <person name="Long C."/>
            <person name="Tallon L."/>
            <person name="Sadzewicz L."/>
            <person name="Zhao X."/>
            <person name="Boylan J."/>
            <person name="Ott S."/>
            <person name="Bowen H."/>
            <person name="Vavikolanu K."/>
            <person name="Mehta A."/>
            <person name="Aluvathingal J."/>
            <person name="Nadendla S."/>
            <person name="Yan Y."/>
            <person name="Sichtig H."/>
        </authorList>
    </citation>
    <scope>NUCLEOTIDE SEQUENCE [LARGE SCALE GENOMIC DNA]</scope>
    <source>
        <strain evidence="14 15">FDAARGOS_1031</strain>
    </source>
</reference>
<keyword evidence="5" id="KW-0479">Metal-binding</keyword>
<evidence type="ECO:0000256" key="6">
    <source>
        <dbReference type="ARBA" id="ARBA00022741"/>
    </source>
</evidence>
<comment type="cofactor">
    <cofactor evidence="1">
        <name>[4Fe-4S] cluster</name>
        <dbReference type="ChEBI" id="CHEBI:49883"/>
    </cofactor>
</comment>
<evidence type="ECO:0000256" key="9">
    <source>
        <dbReference type="ARBA" id="ARBA00023134"/>
    </source>
</evidence>
<dbReference type="InterPro" id="IPR040064">
    <property type="entry name" value="MoaA-like"/>
</dbReference>
<dbReference type="InterPro" id="IPR000385">
    <property type="entry name" value="MoaA_NifB_PqqE_Fe-S-bd_CS"/>
</dbReference>
<dbReference type="GO" id="GO:0061798">
    <property type="term" value="F:GTP 3',8'-cyclase activity"/>
    <property type="evidence" value="ECO:0007669"/>
    <property type="project" value="UniProtKB-EC"/>
</dbReference>
<dbReference type="EMBL" id="CP067018">
    <property type="protein sequence ID" value="QQN58339.1"/>
    <property type="molecule type" value="Genomic_DNA"/>
</dbReference>
<dbReference type="PROSITE" id="PS51918">
    <property type="entry name" value="RADICAL_SAM"/>
    <property type="match status" value="1"/>
</dbReference>
<evidence type="ECO:0000256" key="1">
    <source>
        <dbReference type="ARBA" id="ARBA00001966"/>
    </source>
</evidence>
<dbReference type="UniPathway" id="UPA00344"/>
<dbReference type="InterPro" id="IPR058240">
    <property type="entry name" value="rSAM_sf"/>
</dbReference>
<dbReference type="SFLD" id="SFLDS00029">
    <property type="entry name" value="Radical_SAM"/>
    <property type="match status" value="1"/>
</dbReference>
<dbReference type="InterPro" id="IPR006638">
    <property type="entry name" value="Elp3/MiaA/NifB-like_rSAM"/>
</dbReference>
<keyword evidence="11" id="KW-0456">Lyase</keyword>
<evidence type="ECO:0000256" key="7">
    <source>
        <dbReference type="ARBA" id="ARBA00023004"/>
    </source>
</evidence>
<dbReference type="GO" id="GO:0006777">
    <property type="term" value="P:Mo-molybdopterin cofactor biosynthetic process"/>
    <property type="evidence" value="ECO:0007669"/>
    <property type="project" value="UniProtKB-KW"/>
</dbReference>
<dbReference type="Pfam" id="PF04055">
    <property type="entry name" value="Radical_SAM"/>
    <property type="match status" value="1"/>
</dbReference>
<dbReference type="CDD" id="cd21117">
    <property type="entry name" value="Twitch_MoaA"/>
    <property type="match status" value="1"/>
</dbReference>
<evidence type="ECO:0000256" key="5">
    <source>
        <dbReference type="ARBA" id="ARBA00022723"/>
    </source>
</evidence>
<proteinExistence type="predicted"/>
<dbReference type="RefSeq" id="WP_034868370.1">
    <property type="nucleotide sequence ID" value="NZ_CBCSDR010000001.1"/>
</dbReference>
<dbReference type="Proteomes" id="UP000595426">
    <property type="component" value="Chromosome"/>
</dbReference>
<evidence type="ECO:0000256" key="3">
    <source>
        <dbReference type="ARBA" id="ARBA00022485"/>
    </source>
</evidence>
<dbReference type="InterPro" id="IPR013483">
    <property type="entry name" value="MoaA"/>
</dbReference>
<dbReference type="SMART" id="SM00729">
    <property type="entry name" value="Elp3"/>
    <property type="match status" value="1"/>
</dbReference>
<dbReference type="PANTHER" id="PTHR22960:SF0">
    <property type="entry name" value="MOLYBDENUM COFACTOR BIOSYNTHESIS PROTEIN 1"/>
    <property type="match status" value="1"/>
</dbReference>
<keyword evidence="15" id="KW-1185">Reference proteome</keyword>
<keyword evidence="3" id="KW-0004">4Fe-4S</keyword>
<dbReference type="GO" id="GO:0005525">
    <property type="term" value="F:GTP binding"/>
    <property type="evidence" value="ECO:0007669"/>
    <property type="project" value="UniProtKB-KW"/>
</dbReference>
<dbReference type="OrthoDB" id="9763993at2"/>
<dbReference type="AlphaFoldDB" id="A0A7T7UY38"/>
<keyword evidence="7" id="KW-0408">Iron</keyword>
<evidence type="ECO:0000256" key="2">
    <source>
        <dbReference type="ARBA" id="ARBA00012167"/>
    </source>
</evidence>
<evidence type="ECO:0000256" key="12">
    <source>
        <dbReference type="ARBA" id="ARBA00048697"/>
    </source>
</evidence>
<dbReference type="GO" id="GO:0046872">
    <property type="term" value="F:metal ion binding"/>
    <property type="evidence" value="ECO:0007669"/>
    <property type="project" value="UniProtKB-KW"/>
</dbReference>
<dbReference type="InterPro" id="IPR007197">
    <property type="entry name" value="rSAM"/>
</dbReference>
<feature type="domain" description="Radical SAM core" evidence="13">
    <location>
        <begin position="5"/>
        <end position="225"/>
    </location>
</feature>
<dbReference type="EC" id="4.1.99.22" evidence="2"/>
<dbReference type="InterPro" id="IPR013785">
    <property type="entry name" value="Aldolase_TIM"/>
</dbReference>
<dbReference type="Gene3D" id="3.20.20.70">
    <property type="entry name" value="Aldolase class I"/>
    <property type="match status" value="1"/>
</dbReference>
<dbReference type="NCBIfam" id="TIGR02666">
    <property type="entry name" value="moaA"/>
    <property type="match status" value="1"/>
</dbReference>
<keyword evidence="8" id="KW-0411">Iron-sulfur</keyword>
<keyword evidence="9" id="KW-0342">GTP-binding</keyword>
<evidence type="ECO:0000256" key="11">
    <source>
        <dbReference type="ARBA" id="ARBA00023239"/>
    </source>
</evidence>
<evidence type="ECO:0000256" key="8">
    <source>
        <dbReference type="ARBA" id="ARBA00023014"/>
    </source>
</evidence>
<dbReference type="InterPro" id="IPR010505">
    <property type="entry name" value="MoaA_twitch"/>
</dbReference>
<keyword evidence="10" id="KW-0501">Molybdenum cofactor biosynthesis</keyword>
<dbReference type="SFLD" id="SFLDG01383">
    <property type="entry name" value="cyclic_pyranopterin_phosphate"/>
    <property type="match status" value="1"/>
</dbReference>
<protein>
    <recommendedName>
        <fullName evidence="2">GTP 3',8-cyclase</fullName>
        <ecNumber evidence="2">4.1.99.22</ecNumber>
    </recommendedName>
</protein>
<dbReference type="SFLD" id="SFLDG01067">
    <property type="entry name" value="SPASM/twitch_domain_containing"/>
    <property type="match status" value="1"/>
</dbReference>
<dbReference type="PROSITE" id="PS01305">
    <property type="entry name" value="MOAA_NIFB_PQQE"/>
    <property type="match status" value="1"/>
</dbReference>
<dbReference type="GO" id="GO:0061799">
    <property type="term" value="F:cyclic pyranopterin monophosphate synthase activity"/>
    <property type="evidence" value="ECO:0007669"/>
    <property type="project" value="TreeGrafter"/>
</dbReference>
<evidence type="ECO:0000313" key="15">
    <source>
        <dbReference type="Proteomes" id="UP000595426"/>
    </source>
</evidence>
<dbReference type="KEGG" id="egm:AYC65_07495"/>
<name>A0A7T7UY38_9FLAO</name>
<comment type="catalytic activity">
    <reaction evidence="12">
        <text>GTP + AH2 + S-adenosyl-L-methionine = (8S)-3',8-cyclo-7,8-dihydroguanosine 5'-triphosphate + 5'-deoxyadenosine + L-methionine + A + H(+)</text>
        <dbReference type="Rhea" id="RHEA:49576"/>
        <dbReference type="ChEBI" id="CHEBI:13193"/>
        <dbReference type="ChEBI" id="CHEBI:15378"/>
        <dbReference type="ChEBI" id="CHEBI:17319"/>
        <dbReference type="ChEBI" id="CHEBI:17499"/>
        <dbReference type="ChEBI" id="CHEBI:37565"/>
        <dbReference type="ChEBI" id="CHEBI:57844"/>
        <dbReference type="ChEBI" id="CHEBI:59789"/>
        <dbReference type="ChEBI" id="CHEBI:131766"/>
        <dbReference type="EC" id="4.1.99.22"/>
    </reaction>
</comment>
<dbReference type="Pfam" id="PF06463">
    <property type="entry name" value="Mob_synth_C"/>
    <property type="match status" value="1"/>
</dbReference>
<evidence type="ECO:0000256" key="10">
    <source>
        <dbReference type="ARBA" id="ARBA00023150"/>
    </source>
</evidence>
<dbReference type="CDD" id="cd01335">
    <property type="entry name" value="Radical_SAM"/>
    <property type="match status" value="1"/>
</dbReference>
<dbReference type="SUPFAM" id="SSF102114">
    <property type="entry name" value="Radical SAM enzymes"/>
    <property type="match status" value="1"/>
</dbReference>
<keyword evidence="6" id="KW-0547">Nucleotide-binding</keyword>
<evidence type="ECO:0000313" key="14">
    <source>
        <dbReference type="EMBL" id="QQN58339.1"/>
    </source>
</evidence>
<organism evidence="14 15">
    <name type="scientific">Elizabethkingia bruuniana</name>
    <dbReference type="NCBI Taxonomy" id="1756149"/>
    <lineage>
        <taxon>Bacteria</taxon>
        <taxon>Pseudomonadati</taxon>
        <taxon>Bacteroidota</taxon>
        <taxon>Flavobacteriia</taxon>
        <taxon>Flavobacteriales</taxon>
        <taxon>Weeksellaceae</taxon>
        <taxon>Elizabethkingia</taxon>
    </lineage>
</organism>
<gene>
    <name evidence="14" type="primary">moaA</name>
    <name evidence="14" type="ORF">I6H88_18195</name>
</gene>
<dbReference type="GeneID" id="93132742"/>
<dbReference type="PANTHER" id="PTHR22960">
    <property type="entry name" value="MOLYBDOPTERIN COFACTOR SYNTHESIS PROTEIN A"/>
    <property type="match status" value="1"/>
</dbReference>
<sequence>MLKDKFGRAINYLRLAVVDRCNLRCTYCMPENGLSWIKQQELMTDEEMIRICSVFTELGINKIRITGGEPFVRKNCISLIEQLSQLQGLDDISITTNGLLTQQYIPQLKASGIKSVNLSLDTLDPERFFSITRRRSFDKVMKTLDSLLKHKITVKINTVVMEDQNIEDIIPLVLLTKKLPVDVRFIEEMPFNGTDVAVSLKWNYKQIYEHIKAYFPDIIKTKDPKSSTSYNYKIPGFAGNIGIIAAYTRSFCGDCNRIRITPTGELRTCLYEEKGINLKEALRSGKTDQELKEIIINSIQHKPKDGWEAEKMNLTSSQVHQSMATIGG</sequence>
<evidence type="ECO:0000259" key="13">
    <source>
        <dbReference type="PROSITE" id="PS51918"/>
    </source>
</evidence>
<evidence type="ECO:0000256" key="4">
    <source>
        <dbReference type="ARBA" id="ARBA00022691"/>
    </source>
</evidence>